<dbReference type="InterPro" id="IPR043519">
    <property type="entry name" value="NT_sf"/>
</dbReference>
<dbReference type="InterPro" id="IPR037160">
    <property type="entry name" value="DNA_Pol_thumb_sf"/>
</dbReference>
<keyword evidence="6" id="KW-0227">DNA damage</keyword>
<evidence type="ECO:0000256" key="3">
    <source>
        <dbReference type="ARBA" id="ARBA00022679"/>
    </source>
</evidence>
<dbReference type="InterPro" id="IPR010996">
    <property type="entry name" value="HHH_MUS81"/>
</dbReference>
<dbReference type="PANTHER" id="PTHR11276:SF28">
    <property type="entry name" value="DNA POLYMERASE LAMBDA"/>
    <property type="match status" value="1"/>
</dbReference>
<accession>A0A6C0IU58</accession>
<dbReference type="GO" id="GO:0005634">
    <property type="term" value="C:nucleus"/>
    <property type="evidence" value="ECO:0007669"/>
    <property type="project" value="TreeGrafter"/>
</dbReference>
<keyword evidence="8" id="KW-0234">DNA repair</keyword>
<evidence type="ECO:0000256" key="5">
    <source>
        <dbReference type="ARBA" id="ARBA00022705"/>
    </source>
</evidence>
<protein>
    <recommendedName>
        <fullName evidence="1">DNA-directed DNA polymerase</fullName>
        <ecNumber evidence="1">2.7.7.7</ecNumber>
    </recommendedName>
</protein>
<dbReference type="InterPro" id="IPR029398">
    <property type="entry name" value="PolB_thumb"/>
</dbReference>
<evidence type="ECO:0000313" key="11">
    <source>
        <dbReference type="EMBL" id="QHT96748.1"/>
    </source>
</evidence>
<dbReference type="Gene3D" id="1.10.150.110">
    <property type="entry name" value="DNA polymerase beta, N-terminal domain-like"/>
    <property type="match status" value="1"/>
</dbReference>
<dbReference type="InterPro" id="IPR022312">
    <property type="entry name" value="DNA_pol_X"/>
</dbReference>
<dbReference type="Pfam" id="PF10391">
    <property type="entry name" value="DNA_pol_lambd_f"/>
    <property type="match status" value="1"/>
</dbReference>
<keyword evidence="2" id="KW-0237">DNA synthesis</keyword>
<organism evidence="11">
    <name type="scientific">viral metagenome</name>
    <dbReference type="NCBI Taxonomy" id="1070528"/>
    <lineage>
        <taxon>unclassified sequences</taxon>
        <taxon>metagenomes</taxon>
        <taxon>organismal metagenomes</taxon>
    </lineage>
</organism>
<dbReference type="PANTHER" id="PTHR11276">
    <property type="entry name" value="DNA POLYMERASE TYPE-X FAMILY MEMBER"/>
    <property type="match status" value="1"/>
</dbReference>
<evidence type="ECO:0000256" key="9">
    <source>
        <dbReference type="ARBA" id="ARBA00049244"/>
    </source>
</evidence>
<dbReference type="Gene3D" id="1.10.150.20">
    <property type="entry name" value="5' to 3' exonuclease, C-terminal subdomain"/>
    <property type="match status" value="1"/>
</dbReference>
<dbReference type="SUPFAM" id="SSF81585">
    <property type="entry name" value="PsbU/PolX domain-like"/>
    <property type="match status" value="1"/>
</dbReference>
<evidence type="ECO:0000256" key="4">
    <source>
        <dbReference type="ARBA" id="ARBA00022695"/>
    </source>
</evidence>
<keyword evidence="5" id="KW-0235">DNA replication</keyword>
<evidence type="ECO:0000256" key="2">
    <source>
        <dbReference type="ARBA" id="ARBA00022634"/>
    </source>
</evidence>
<dbReference type="SUPFAM" id="SSF81301">
    <property type="entry name" value="Nucleotidyltransferase"/>
    <property type="match status" value="1"/>
</dbReference>
<proteinExistence type="predicted"/>
<dbReference type="SMART" id="SM00483">
    <property type="entry name" value="POLXc"/>
    <property type="match status" value="1"/>
</dbReference>
<evidence type="ECO:0000256" key="1">
    <source>
        <dbReference type="ARBA" id="ARBA00012417"/>
    </source>
</evidence>
<dbReference type="InterPro" id="IPR002008">
    <property type="entry name" value="DNA_pol_X_beta-like"/>
</dbReference>
<dbReference type="CDD" id="cd00141">
    <property type="entry name" value="NT_POLXc"/>
    <property type="match status" value="1"/>
</dbReference>
<dbReference type="InterPro" id="IPR027421">
    <property type="entry name" value="DNA_pol_lamdba_lyase_dom_sf"/>
</dbReference>
<dbReference type="SUPFAM" id="SSF47802">
    <property type="entry name" value="DNA polymerase beta, N-terminal domain-like"/>
    <property type="match status" value="1"/>
</dbReference>
<dbReference type="PRINTS" id="PR00869">
    <property type="entry name" value="DNAPOLX"/>
</dbReference>
<evidence type="ECO:0000256" key="7">
    <source>
        <dbReference type="ARBA" id="ARBA00022932"/>
    </source>
</evidence>
<keyword evidence="3" id="KW-0808">Transferase</keyword>
<dbReference type="Gene3D" id="3.30.210.10">
    <property type="entry name" value="DNA polymerase, thumb domain"/>
    <property type="match status" value="1"/>
</dbReference>
<feature type="domain" description="DNA-directed DNA polymerase X" evidence="10">
    <location>
        <begin position="1"/>
        <end position="305"/>
    </location>
</feature>
<comment type="catalytic activity">
    <reaction evidence="9">
        <text>DNA(n) + a 2'-deoxyribonucleoside 5'-triphosphate = DNA(n+1) + diphosphate</text>
        <dbReference type="Rhea" id="RHEA:22508"/>
        <dbReference type="Rhea" id="RHEA-COMP:17339"/>
        <dbReference type="Rhea" id="RHEA-COMP:17340"/>
        <dbReference type="ChEBI" id="CHEBI:33019"/>
        <dbReference type="ChEBI" id="CHEBI:61560"/>
        <dbReference type="ChEBI" id="CHEBI:173112"/>
        <dbReference type="EC" id="2.7.7.7"/>
    </reaction>
</comment>
<dbReference type="GO" id="GO:0003677">
    <property type="term" value="F:DNA binding"/>
    <property type="evidence" value="ECO:0007669"/>
    <property type="project" value="InterPro"/>
</dbReference>
<dbReference type="AlphaFoldDB" id="A0A6C0IU58"/>
<sequence length="305" mass="35021">MDKTEIILAFGKLREIEKHSETSTAQYKVRAYTNAINDLKAFPNKLVKLEDVPKLGMGDKLKSKVNEMIATGKISQLEQLMKKKKPKAILTFPNILGFGPKFVNELFSRKIYTLTQLQKSRIKLTDTQLIGIKYNKDLSRLIPRSVVKPSIFKITGFDVMLCGSYRRGKEKMGDLDVLVIPDKLVPTSYTKNISAYLVVLVKKLKVPYVLVSRGPTKIIILLKLDKYYRHVDIRFIEPKSKIPAMIYFTGSKEFNIKMRSTAKKLGYKLNEYSLTNLKTGKTVKLKTEKGLFKKLNMTYLRPKDR</sequence>
<evidence type="ECO:0000256" key="6">
    <source>
        <dbReference type="ARBA" id="ARBA00022763"/>
    </source>
</evidence>
<dbReference type="InterPro" id="IPR002054">
    <property type="entry name" value="DNA-dir_DNA_pol_X"/>
</dbReference>
<keyword evidence="7" id="KW-0239">DNA-directed DNA polymerase</keyword>
<dbReference type="GO" id="GO:0003887">
    <property type="term" value="F:DNA-directed DNA polymerase activity"/>
    <property type="evidence" value="ECO:0007669"/>
    <property type="project" value="UniProtKB-KW"/>
</dbReference>
<dbReference type="PRINTS" id="PR00870">
    <property type="entry name" value="DNAPOLXBETA"/>
</dbReference>
<reference evidence="11" key="1">
    <citation type="journal article" date="2020" name="Nature">
        <title>Giant virus diversity and host interactions through global metagenomics.</title>
        <authorList>
            <person name="Schulz F."/>
            <person name="Roux S."/>
            <person name="Paez-Espino D."/>
            <person name="Jungbluth S."/>
            <person name="Walsh D.A."/>
            <person name="Denef V.J."/>
            <person name="McMahon K.D."/>
            <person name="Konstantinidis K.T."/>
            <person name="Eloe-Fadrosh E.A."/>
            <person name="Kyrpides N.C."/>
            <person name="Woyke T."/>
        </authorList>
    </citation>
    <scope>NUCLEOTIDE SEQUENCE</scope>
    <source>
        <strain evidence="11">GVMAG-M-3300024336-7</strain>
    </source>
</reference>
<dbReference type="InterPro" id="IPR018944">
    <property type="entry name" value="DNA_pol_lambd_fingers_domain"/>
</dbReference>
<keyword evidence="4" id="KW-0548">Nucleotidyltransferase</keyword>
<dbReference type="Gene3D" id="3.30.460.10">
    <property type="entry name" value="Beta Polymerase, domain 2"/>
    <property type="match status" value="1"/>
</dbReference>
<dbReference type="Pfam" id="PF14716">
    <property type="entry name" value="HHH_8"/>
    <property type="match status" value="1"/>
</dbReference>
<dbReference type="EMBL" id="MN740267">
    <property type="protein sequence ID" value="QHT96748.1"/>
    <property type="molecule type" value="Genomic_DNA"/>
</dbReference>
<dbReference type="Pfam" id="PF14791">
    <property type="entry name" value="DNA_pol_B_thumb"/>
    <property type="match status" value="1"/>
</dbReference>
<evidence type="ECO:0000259" key="10">
    <source>
        <dbReference type="SMART" id="SM00483"/>
    </source>
</evidence>
<evidence type="ECO:0000256" key="8">
    <source>
        <dbReference type="ARBA" id="ARBA00023204"/>
    </source>
</evidence>
<name>A0A6C0IU58_9ZZZZ</name>
<dbReference type="Pfam" id="PF14792">
    <property type="entry name" value="DNA_pol_B_palm"/>
    <property type="match status" value="1"/>
</dbReference>
<dbReference type="GO" id="GO:0006303">
    <property type="term" value="P:double-strand break repair via nonhomologous end joining"/>
    <property type="evidence" value="ECO:0007669"/>
    <property type="project" value="TreeGrafter"/>
</dbReference>
<dbReference type="EC" id="2.7.7.7" evidence="1"/>
<dbReference type="InterPro" id="IPR028207">
    <property type="entry name" value="DNA_pol_B_palm_palm"/>
</dbReference>